<dbReference type="PROSITE" id="PS00108">
    <property type="entry name" value="PROTEIN_KINASE_ST"/>
    <property type="match status" value="1"/>
</dbReference>
<feature type="transmembrane region" description="Helical" evidence="19">
    <location>
        <begin position="253"/>
        <end position="275"/>
    </location>
</feature>
<dbReference type="PROSITE" id="PS50011">
    <property type="entry name" value="PROTEIN_KINASE_DOM"/>
    <property type="match status" value="1"/>
</dbReference>
<dbReference type="AlphaFoldDB" id="A0AAV5LW87"/>
<keyword evidence="10 17" id="KW-0067">ATP-binding</keyword>
<dbReference type="GO" id="GO:0005886">
    <property type="term" value="C:plasma membrane"/>
    <property type="evidence" value="ECO:0007669"/>
    <property type="project" value="TreeGrafter"/>
</dbReference>
<evidence type="ECO:0000256" key="6">
    <source>
        <dbReference type="ARBA" id="ARBA00022729"/>
    </source>
</evidence>
<dbReference type="PROSITE" id="PS51473">
    <property type="entry name" value="GNK2"/>
    <property type="match status" value="2"/>
</dbReference>
<evidence type="ECO:0000256" key="12">
    <source>
        <dbReference type="ARBA" id="ARBA00023136"/>
    </source>
</evidence>
<dbReference type="PROSITE" id="PS00107">
    <property type="entry name" value="PROTEIN_KINASE_ATP"/>
    <property type="match status" value="1"/>
</dbReference>
<comment type="catalytic activity">
    <reaction evidence="15">
        <text>L-threonyl-[protein] + ATP = O-phospho-L-threonyl-[protein] + ADP + H(+)</text>
        <dbReference type="Rhea" id="RHEA:46608"/>
        <dbReference type="Rhea" id="RHEA-COMP:11060"/>
        <dbReference type="Rhea" id="RHEA-COMP:11605"/>
        <dbReference type="ChEBI" id="CHEBI:15378"/>
        <dbReference type="ChEBI" id="CHEBI:30013"/>
        <dbReference type="ChEBI" id="CHEBI:30616"/>
        <dbReference type="ChEBI" id="CHEBI:61977"/>
        <dbReference type="ChEBI" id="CHEBI:456216"/>
        <dbReference type="EC" id="2.7.11.1"/>
    </reaction>
</comment>
<keyword evidence="9" id="KW-0418">Kinase</keyword>
<evidence type="ECO:0000259" key="21">
    <source>
        <dbReference type="PROSITE" id="PS50011"/>
    </source>
</evidence>
<dbReference type="FunFam" id="1.10.510.10:FF:001023">
    <property type="entry name" value="Os07g0541700 protein"/>
    <property type="match status" value="1"/>
</dbReference>
<keyword evidence="3 18" id="KW-0723">Serine/threonine-protein kinase</keyword>
<comment type="catalytic activity">
    <reaction evidence="16">
        <text>L-seryl-[protein] + ATP = O-phospho-L-seryl-[protein] + ADP + H(+)</text>
        <dbReference type="Rhea" id="RHEA:17989"/>
        <dbReference type="Rhea" id="RHEA-COMP:9863"/>
        <dbReference type="Rhea" id="RHEA-COMP:11604"/>
        <dbReference type="ChEBI" id="CHEBI:15378"/>
        <dbReference type="ChEBI" id="CHEBI:29999"/>
        <dbReference type="ChEBI" id="CHEBI:30616"/>
        <dbReference type="ChEBI" id="CHEBI:83421"/>
        <dbReference type="ChEBI" id="CHEBI:456216"/>
        <dbReference type="EC" id="2.7.11.1"/>
    </reaction>
</comment>
<evidence type="ECO:0000256" key="3">
    <source>
        <dbReference type="ARBA" id="ARBA00022527"/>
    </source>
</evidence>
<keyword evidence="13" id="KW-0675">Receptor</keyword>
<feature type="chain" id="PRO_5043562824" description="non-specific serine/threonine protein kinase" evidence="20">
    <location>
        <begin position="20"/>
        <end position="477"/>
    </location>
</feature>
<dbReference type="PANTHER" id="PTHR27002:SF1073">
    <property type="entry name" value="CYSTEINE-RICH RECEPTOR-LIKE PROTEIN KINASE 29"/>
    <property type="match status" value="1"/>
</dbReference>
<keyword evidence="6 20" id="KW-0732">Signal</keyword>
<evidence type="ECO:0000256" key="15">
    <source>
        <dbReference type="ARBA" id="ARBA00047899"/>
    </source>
</evidence>
<dbReference type="Proteomes" id="UP001054252">
    <property type="component" value="Unassembled WGS sequence"/>
</dbReference>
<reference evidence="23 24" key="1">
    <citation type="journal article" date="2021" name="Commun. Biol.">
        <title>The genome of Shorea leprosula (Dipterocarpaceae) highlights the ecological relevance of drought in aseasonal tropical rainforests.</title>
        <authorList>
            <person name="Ng K.K.S."/>
            <person name="Kobayashi M.J."/>
            <person name="Fawcett J.A."/>
            <person name="Hatakeyama M."/>
            <person name="Paape T."/>
            <person name="Ng C.H."/>
            <person name="Ang C.C."/>
            <person name="Tnah L.H."/>
            <person name="Lee C.T."/>
            <person name="Nishiyama T."/>
            <person name="Sese J."/>
            <person name="O'Brien M.J."/>
            <person name="Copetti D."/>
            <person name="Mohd Noor M.I."/>
            <person name="Ong R.C."/>
            <person name="Putra M."/>
            <person name="Sireger I.Z."/>
            <person name="Indrioko S."/>
            <person name="Kosugi Y."/>
            <person name="Izuno A."/>
            <person name="Isagi Y."/>
            <person name="Lee S.L."/>
            <person name="Shimizu K.K."/>
        </authorList>
    </citation>
    <scope>NUCLEOTIDE SEQUENCE [LARGE SCALE GENOMIC DNA]</scope>
    <source>
        <strain evidence="23">214</strain>
    </source>
</reference>
<dbReference type="EC" id="2.7.11.1" evidence="2"/>
<evidence type="ECO:0000256" key="8">
    <source>
        <dbReference type="ARBA" id="ARBA00022741"/>
    </source>
</evidence>
<evidence type="ECO:0000256" key="14">
    <source>
        <dbReference type="ARBA" id="ARBA00023180"/>
    </source>
</evidence>
<dbReference type="Pfam" id="PF00069">
    <property type="entry name" value="Pkinase"/>
    <property type="match status" value="1"/>
</dbReference>
<dbReference type="FunFam" id="3.30.200.20:FF:000142">
    <property type="entry name" value="Cysteine-rich receptor-like protein kinase 10"/>
    <property type="match status" value="1"/>
</dbReference>
<feature type="domain" description="Gnk2-homologous" evidence="22">
    <location>
        <begin position="132"/>
        <end position="234"/>
    </location>
</feature>
<keyword evidence="11 19" id="KW-1133">Transmembrane helix</keyword>
<dbReference type="PANTHER" id="PTHR27002">
    <property type="entry name" value="RECEPTOR-LIKE SERINE/THREONINE-PROTEIN KINASE SD1-8"/>
    <property type="match status" value="1"/>
</dbReference>
<accession>A0AAV5LW87</accession>
<dbReference type="InterPro" id="IPR000719">
    <property type="entry name" value="Prot_kinase_dom"/>
</dbReference>
<dbReference type="InterPro" id="IPR011009">
    <property type="entry name" value="Kinase-like_dom_sf"/>
</dbReference>
<keyword evidence="12 19" id="KW-0472">Membrane</keyword>
<evidence type="ECO:0000256" key="5">
    <source>
        <dbReference type="ARBA" id="ARBA00022692"/>
    </source>
</evidence>
<evidence type="ECO:0000256" key="1">
    <source>
        <dbReference type="ARBA" id="ARBA00004167"/>
    </source>
</evidence>
<evidence type="ECO:0000313" key="23">
    <source>
        <dbReference type="EMBL" id="GKV41766.1"/>
    </source>
</evidence>
<comment type="similarity">
    <text evidence="18">Belongs to the protein kinase superfamily.</text>
</comment>
<dbReference type="SMART" id="SM00220">
    <property type="entry name" value="S_TKc"/>
    <property type="match status" value="1"/>
</dbReference>
<evidence type="ECO:0000256" key="4">
    <source>
        <dbReference type="ARBA" id="ARBA00022679"/>
    </source>
</evidence>
<dbReference type="CDD" id="cd23509">
    <property type="entry name" value="Gnk2-like"/>
    <property type="match status" value="2"/>
</dbReference>
<feature type="domain" description="Protein kinase" evidence="21">
    <location>
        <begin position="311"/>
        <end position="477"/>
    </location>
</feature>
<keyword evidence="24" id="KW-1185">Reference proteome</keyword>
<name>A0AAV5LW87_9ROSI</name>
<dbReference type="InterPro" id="IPR038408">
    <property type="entry name" value="GNK2_sf"/>
</dbReference>
<dbReference type="Gene3D" id="3.30.200.20">
    <property type="entry name" value="Phosphorylase Kinase, domain 1"/>
    <property type="match status" value="1"/>
</dbReference>
<evidence type="ECO:0000313" key="24">
    <source>
        <dbReference type="Proteomes" id="UP001054252"/>
    </source>
</evidence>
<dbReference type="InterPro" id="IPR008271">
    <property type="entry name" value="Ser/Thr_kinase_AS"/>
</dbReference>
<protein>
    <recommendedName>
        <fullName evidence="2">non-specific serine/threonine protein kinase</fullName>
        <ecNumber evidence="2">2.7.11.1</ecNumber>
    </recommendedName>
</protein>
<evidence type="ECO:0000256" key="18">
    <source>
        <dbReference type="RuleBase" id="RU000304"/>
    </source>
</evidence>
<dbReference type="InterPro" id="IPR017441">
    <property type="entry name" value="Protein_kinase_ATP_BS"/>
</dbReference>
<dbReference type="InterPro" id="IPR002902">
    <property type="entry name" value="GNK2"/>
</dbReference>
<feature type="signal peptide" evidence="20">
    <location>
        <begin position="1"/>
        <end position="19"/>
    </location>
</feature>
<dbReference type="EMBL" id="BPVZ01000152">
    <property type="protein sequence ID" value="GKV41766.1"/>
    <property type="molecule type" value="Genomic_DNA"/>
</dbReference>
<keyword evidence="7" id="KW-0677">Repeat</keyword>
<keyword evidence="4" id="KW-0808">Transferase</keyword>
<feature type="domain" description="Gnk2-homologous" evidence="22">
    <location>
        <begin position="20"/>
        <end position="126"/>
    </location>
</feature>
<dbReference type="GO" id="GO:0005524">
    <property type="term" value="F:ATP binding"/>
    <property type="evidence" value="ECO:0007669"/>
    <property type="project" value="UniProtKB-UniRule"/>
</dbReference>
<dbReference type="Gene3D" id="1.10.510.10">
    <property type="entry name" value="Transferase(Phosphotransferase) domain 1"/>
    <property type="match status" value="1"/>
</dbReference>
<evidence type="ECO:0000259" key="22">
    <source>
        <dbReference type="PROSITE" id="PS51473"/>
    </source>
</evidence>
<gene>
    <name evidence="23" type="ORF">SLEP1_g49258</name>
</gene>
<comment type="caution">
    <text evidence="23">The sequence shown here is derived from an EMBL/GenBank/DDBJ whole genome shotgun (WGS) entry which is preliminary data.</text>
</comment>
<comment type="subcellular location">
    <subcellularLocation>
        <location evidence="1">Membrane</location>
        <topology evidence="1">Single-pass membrane protein</topology>
    </subcellularLocation>
</comment>
<keyword evidence="14" id="KW-0325">Glycoprotein</keyword>
<evidence type="ECO:0000256" key="2">
    <source>
        <dbReference type="ARBA" id="ARBA00012513"/>
    </source>
</evidence>
<proteinExistence type="inferred from homology"/>
<keyword evidence="5 19" id="KW-0812">Transmembrane</keyword>
<evidence type="ECO:0000256" key="9">
    <source>
        <dbReference type="ARBA" id="ARBA00022777"/>
    </source>
</evidence>
<evidence type="ECO:0000256" key="17">
    <source>
        <dbReference type="PROSITE-ProRule" id="PRU10141"/>
    </source>
</evidence>
<evidence type="ECO:0000256" key="16">
    <source>
        <dbReference type="ARBA" id="ARBA00048679"/>
    </source>
</evidence>
<dbReference type="Pfam" id="PF01657">
    <property type="entry name" value="Stress-antifung"/>
    <property type="match status" value="2"/>
</dbReference>
<evidence type="ECO:0000256" key="7">
    <source>
        <dbReference type="ARBA" id="ARBA00022737"/>
    </source>
</evidence>
<keyword evidence="8 17" id="KW-0547">Nucleotide-binding</keyword>
<organism evidence="23 24">
    <name type="scientific">Rubroshorea leprosula</name>
    <dbReference type="NCBI Taxonomy" id="152421"/>
    <lineage>
        <taxon>Eukaryota</taxon>
        <taxon>Viridiplantae</taxon>
        <taxon>Streptophyta</taxon>
        <taxon>Embryophyta</taxon>
        <taxon>Tracheophyta</taxon>
        <taxon>Spermatophyta</taxon>
        <taxon>Magnoliopsida</taxon>
        <taxon>eudicotyledons</taxon>
        <taxon>Gunneridae</taxon>
        <taxon>Pentapetalae</taxon>
        <taxon>rosids</taxon>
        <taxon>malvids</taxon>
        <taxon>Malvales</taxon>
        <taxon>Dipterocarpaceae</taxon>
        <taxon>Rubroshorea</taxon>
    </lineage>
</organism>
<dbReference type="SUPFAM" id="SSF56112">
    <property type="entry name" value="Protein kinase-like (PK-like)"/>
    <property type="match status" value="1"/>
</dbReference>
<evidence type="ECO:0000256" key="10">
    <source>
        <dbReference type="ARBA" id="ARBA00022840"/>
    </source>
</evidence>
<evidence type="ECO:0000256" key="20">
    <source>
        <dbReference type="SAM" id="SignalP"/>
    </source>
</evidence>
<dbReference type="GO" id="GO:0004674">
    <property type="term" value="F:protein serine/threonine kinase activity"/>
    <property type="evidence" value="ECO:0007669"/>
    <property type="project" value="UniProtKB-KW"/>
</dbReference>
<dbReference type="Gene3D" id="3.30.430.20">
    <property type="entry name" value="Gnk2 domain, C-X8-C-X2-C motif"/>
    <property type="match status" value="2"/>
</dbReference>
<evidence type="ECO:0000256" key="13">
    <source>
        <dbReference type="ARBA" id="ARBA00023170"/>
    </source>
</evidence>
<sequence>MGCSVLLWILFSSVNLCSASVVFFNCSPNSSITGGGSSVYQANLKHLSTQITSTKEEFNSGFYNLSVGQSPNQVNAIGLCIGDVNQGACISCLNDTISQLQEYCNNNTEAIGWSDLCLARYSSRDIFGAEETLPDYVITSYQFVSNVNQFNVTLNSLLEDLTNRAATVGRYVATDPTDLINIDASVQCTPDLSQQECRNCLETAREKIQKSCYARTECRILQPSCILKYEAEDGLSRPSRPPSSPPRPTQEKIIIIVVVSIIGVLLLVLCIWIYLRLSKSRGKEDENIDEIIKAESLQYDFATVRTATKDFCDENKLGQGGFGAVYKGELPSGQLVAVKRLSKGSGQGEKEFKNEVLLVAKLQHRNLVRLLGFCLEGKERLLIYEFVPNASLDRFIFDPIKKAQLDWQRRYRIIGGIARGLLYLHEDSQLRVIHRDLKPNNILLDGEMNPKISDFGLAKLVAANDQTHDTTRRAAGT</sequence>
<feature type="binding site" evidence="17">
    <location>
        <position position="339"/>
    </location>
    <ligand>
        <name>ATP</name>
        <dbReference type="ChEBI" id="CHEBI:30616"/>
    </ligand>
</feature>
<evidence type="ECO:0000256" key="19">
    <source>
        <dbReference type="SAM" id="Phobius"/>
    </source>
</evidence>
<evidence type="ECO:0000256" key="11">
    <source>
        <dbReference type="ARBA" id="ARBA00022989"/>
    </source>
</evidence>